<dbReference type="AlphaFoldDB" id="A0A6H2A4K6"/>
<accession>A0A6H2A4K6</accession>
<protein>
    <submittedName>
        <fullName evidence="1">Uncharacterized protein</fullName>
    </submittedName>
</protein>
<dbReference type="EMBL" id="MT144571">
    <property type="protein sequence ID" value="QJA55136.1"/>
    <property type="molecule type" value="Genomic_DNA"/>
</dbReference>
<reference evidence="1" key="1">
    <citation type="submission" date="2020-03" db="EMBL/GenBank/DDBJ databases">
        <title>The deep terrestrial virosphere.</title>
        <authorList>
            <person name="Holmfeldt K."/>
            <person name="Nilsson E."/>
            <person name="Simone D."/>
            <person name="Lopez-Fernandez M."/>
            <person name="Wu X."/>
            <person name="de Brujin I."/>
            <person name="Lundin D."/>
            <person name="Andersson A."/>
            <person name="Bertilsson S."/>
            <person name="Dopson M."/>
        </authorList>
    </citation>
    <scope>NUCLEOTIDE SEQUENCE</scope>
    <source>
        <strain evidence="1">TM448A07234</strain>
    </source>
</reference>
<sequence length="76" mass="8986">MERKKFLSYYTYSTPVVYLKWNNHIQPGRYYSAVEAHIAYLQGNFITNKSDIWEICTPDATVNINEIGEWQIINPK</sequence>
<gene>
    <name evidence="1" type="ORF">TM448A07234_0001</name>
</gene>
<evidence type="ECO:0000313" key="1">
    <source>
        <dbReference type="EMBL" id="QJA55136.1"/>
    </source>
</evidence>
<organism evidence="1">
    <name type="scientific">viral metagenome</name>
    <dbReference type="NCBI Taxonomy" id="1070528"/>
    <lineage>
        <taxon>unclassified sequences</taxon>
        <taxon>metagenomes</taxon>
        <taxon>organismal metagenomes</taxon>
    </lineage>
</organism>
<proteinExistence type="predicted"/>
<name>A0A6H2A4K6_9ZZZZ</name>